<reference evidence="8" key="1">
    <citation type="journal article" date="2020" name="J Insects Food Feed">
        <title>The yellow mealworm (Tenebrio molitor) genome: a resource for the emerging insects as food and feed industry.</title>
        <authorList>
            <person name="Eriksson T."/>
            <person name="Andere A."/>
            <person name="Kelstrup H."/>
            <person name="Emery V."/>
            <person name="Picard C."/>
        </authorList>
    </citation>
    <scope>NUCLEOTIDE SEQUENCE</scope>
    <source>
        <strain evidence="8">Stoneville</strain>
        <tissue evidence="8">Whole head</tissue>
    </source>
</reference>
<dbReference type="Proteomes" id="UP000719412">
    <property type="component" value="Unassembled WGS sequence"/>
</dbReference>
<comment type="subcellular location">
    <subcellularLocation>
        <location evidence="1">Cytoplasm</location>
        <location evidence="1">Cytoskeleton</location>
    </subcellularLocation>
</comment>
<dbReference type="AlphaFoldDB" id="A0A8J6HFF4"/>
<reference evidence="8" key="2">
    <citation type="submission" date="2021-08" db="EMBL/GenBank/DDBJ databases">
        <authorList>
            <person name="Eriksson T."/>
        </authorList>
    </citation>
    <scope>NUCLEOTIDE SEQUENCE</scope>
    <source>
        <strain evidence="8">Stoneville</strain>
        <tissue evidence="8">Whole head</tissue>
    </source>
</reference>
<proteinExistence type="inferred from homology"/>
<evidence type="ECO:0000313" key="8">
    <source>
        <dbReference type="EMBL" id="KAH0817810.1"/>
    </source>
</evidence>
<evidence type="ECO:0000256" key="5">
    <source>
        <dbReference type="ARBA" id="ARBA00023212"/>
    </source>
</evidence>
<keyword evidence="9" id="KW-1185">Reference proteome</keyword>
<evidence type="ECO:0000256" key="1">
    <source>
        <dbReference type="ARBA" id="ARBA00004245"/>
    </source>
</evidence>
<dbReference type="GO" id="GO:0051225">
    <property type="term" value="P:spindle assembly"/>
    <property type="evidence" value="ECO:0007669"/>
    <property type="project" value="TreeGrafter"/>
</dbReference>
<dbReference type="EMBL" id="JABDTM020018806">
    <property type="protein sequence ID" value="KAH0817810.1"/>
    <property type="molecule type" value="Genomic_DNA"/>
</dbReference>
<dbReference type="Pfam" id="PF17681">
    <property type="entry name" value="GCP_N_terminal"/>
    <property type="match status" value="1"/>
</dbReference>
<accession>A0A8J6HFF4</accession>
<dbReference type="Pfam" id="PF04130">
    <property type="entry name" value="GCP_C_terminal"/>
    <property type="match status" value="1"/>
</dbReference>
<evidence type="ECO:0000313" key="9">
    <source>
        <dbReference type="Proteomes" id="UP000719412"/>
    </source>
</evidence>
<dbReference type="PANTHER" id="PTHR19302">
    <property type="entry name" value="GAMMA TUBULIN COMPLEX PROTEIN"/>
    <property type="match status" value="1"/>
</dbReference>
<evidence type="ECO:0000259" key="7">
    <source>
        <dbReference type="Pfam" id="PF17681"/>
    </source>
</evidence>
<dbReference type="Gene3D" id="1.20.120.1900">
    <property type="entry name" value="Gamma-tubulin complex, C-terminal domain"/>
    <property type="match status" value="1"/>
</dbReference>
<name>A0A8J6HFF4_TENMO</name>
<keyword evidence="5" id="KW-0206">Cytoskeleton</keyword>
<feature type="domain" description="Gamma tubulin complex component protein N-terminal" evidence="7">
    <location>
        <begin position="219"/>
        <end position="514"/>
    </location>
</feature>
<dbReference type="GO" id="GO:0000922">
    <property type="term" value="C:spindle pole"/>
    <property type="evidence" value="ECO:0007669"/>
    <property type="project" value="InterPro"/>
</dbReference>
<evidence type="ECO:0000256" key="3">
    <source>
        <dbReference type="ARBA" id="ARBA00022490"/>
    </source>
</evidence>
<evidence type="ECO:0000259" key="6">
    <source>
        <dbReference type="Pfam" id="PF04130"/>
    </source>
</evidence>
<protein>
    <recommendedName>
        <fullName evidence="10">Gamma-tubulin complex component</fullName>
    </recommendedName>
</protein>
<dbReference type="InterPro" id="IPR007259">
    <property type="entry name" value="GCP"/>
</dbReference>
<dbReference type="InterPro" id="IPR040457">
    <property type="entry name" value="GCP_C"/>
</dbReference>
<dbReference type="GO" id="GO:0007020">
    <property type="term" value="P:microtubule nucleation"/>
    <property type="evidence" value="ECO:0007669"/>
    <property type="project" value="InterPro"/>
</dbReference>
<gene>
    <name evidence="8" type="ORF">GEV33_004981</name>
</gene>
<dbReference type="GO" id="GO:0051011">
    <property type="term" value="F:microtubule minus-end binding"/>
    <property type="evidence" value="ECO:0007669"/>
    <property type="project" value="TreeGrafter"/>
</dbReference>
<dbReference type="GO" id="GO:0005874">
    <property type="term" value="C:microtubule"/>
    <property type="evidence" value="ECO:0007669"/>
    <property type="project" value="UniProtKB-KW"/>
</dbReference>
<feature type="domain" description="Gamma tubulin complex component C-terminal" evidence="6">
    <location>
        <begin position="517"/>
        <end position="844"/>
    </location>
</feature>
<dbReference type="GO" id="GO:0043015">
    <property type="term" value="F:gamma-tubulin binding"/>
    <property type="evidence" value="ECO:0007669"/>
    <property type="project" value="InterPro"/>
</dbReference>
<comment type="similarity">
    <text evidence="2">Belongs to the TUBGCP family.</text>
</comment>
<dbReference type="InterPro" id="IPR041470">
    <property type="entry name" value="GCP_N"/>
</dbReference>
<organism evidence="8 9">
    <name type="scientific">Tenebrio molitor</name>
    <name type="common">Yellow mealworm beetle</name>
    <dbReference type="NCBI Taxonomy" id="7067"/>
    <lineage>
        <taxon>Eukaryota</taxon>
        <taxon>Metazoa</taxon>
        <taxon>Ecdysozoa</taxon>
        <taxon>Arthropoda</taxon>
        <taxon>Hexapoda</taxon>
        <taxon>Insecta</taxon>
        <taxon>Pterygota</taxon>
        <taxon>Neoptera</taxon>
        <taxon>Endopterygota</taxon>
        <taxon>Coleoptera</taxon>
        <taxon>Polyphaga</taxon>
        <taxon>Cucujiformia</taxon>
        <taxon>Tenebrionidae</taxon>
        <taxon>Tenebrio</taxon>
    </lineage>
</organism>
<dbReference type="GO" id="GO:0051321">
    <property type="term" value="P:meiotic cell cycle"/>
    <property type="evidence" value="ECO:0007669"/>
    <property type="project" value="TreeGrafter"/>
</dbReference>
<sequence>MNSSTSLESTNQPDLILKLCSHFAKNKPVLSTNLCKIAFSVLSSPAAACNITSDEQYMVIQIKHILASQGRESAEQFELLYSNMCKTNVLQNRGSILNFLLKLARSAPQKDILWNTLESLDKFPSTTRHKSNLFLKRGNSQESIRSIFQGHTTIKSVQSSSTNIPSSRLTTATSSVWSSKNEFDTVTSKPSCKPPPTLSSFTDSLIQAELNLVSERDLLQDLIYSFQGIEGRFLRKEVGGVGFTIDPKTGKNLSPIQRGLVERLLGMSFLHNQLKQYCDTNDEQGGVICLALIATLRDELSAYYRTIALLQTALKKQVCLDQPQMTLHKALVYIHEHRVRFEWLAYIAEQCNEKKGGALITAVHGFLQHGSKCAQEVSEKVLTAVCKPLYIMLSRWLLDGEINDSCNEFFIEARDITAAERLWHDKYHVRKSMVPSFITMDQAKKILATGKSINFLRQICKDSGQMPEKDVLQKLSRTTSESLFSPEQSLEFDSALDKVYRETSLRVLDLLKNKYRLFEHLQSLRRYLLLGQGDFIRHLLELLVPELNKPAQDIYGHTLSAILESAIRVTNAQFEDEDTLRRLNVSFMGHSQGDTGWDVFSLVYIVDGPVGTIFQPTMTIYQCLFGALWKAKRMEFVLATMRKQQITMAKMFREIKELKPVMHVIHILTSEMIHFLHQTQYYFLFEVLECSWAEMLRRVNQAECLDDIISAHTVFLNSVQCGVLLDENSRLLFSQLRSIYNFILTLEGHQEALNEAATKEYEAYMELKAKMELPGSYGLTEEDEIAAKARAEDFHQFLNSIRTKVKHLAQTYEQFVKKYLMLLSSSSNMNLQLLSVRLSFNDYYKII</sequence>
<dbReference type="InterPro" id="IPR042241">
    <property type="entry name" value="GCP_C_sf"/>
</dbReference>
<evidence type="ECO:0008006" key="10">
    <source>
        <dbReference type="Google" id="ProtNLM"/>
    </source>
</evidence>
<dbReference type="GO" id="GO:0000278">
    <property type="term" value="P:mitotic cell cycle"/>
    <property type="evidence" value="ECO:0007669"/>
    <property type="project" value="TreeGrafter"/>
</dbReference>
<dbReference type="GO" id="GO:0031122">
    <property type="term" value="P:cytoplasmic microtubule organization"/>
    <property type="evidence" value="ECO:0007669"/>
    <property type="project" value="TreeGrafter"/>
</dbReference>
<dbReference type="GO" id="GO:0000930">
    <property type="term" value="C:gamma-tubulin complex"/>
    <property type="evidence" value="ECO:0007669"/>
    <property type="project" value="TreeGrafter"/>
</dbReference>
<keyword evidence="4" id="KW-0493">Microtubule</keyword>
<evidence type="ECO:0000256" key="2">
    <source>
        <dbReference type="ARBA" id="ARBA00010337"/>
    </source>
</evidence>
<dbReference type="PANTHER" id="PTHR19302:SF14">
    <property type="entry name" value="GAMMA-TUBULIN COMPLEX COMPONENT 3"/>
    <property type="match status" value="1"/>
</dbReference>
<comment type="caution">
    <text evidence="8">The sequence shown here is derived from an EMBL/GenBank/DDBJ whole genome shotgun (WGS) entry which is preliminary data.</text>
</comment>
<evidence type="ECO:0000256" key="4">
    <source>
        <dbReference type="ARBA" id="ARBA00022701"/>
    </source>
</evidence>
<keyword evidence="3" id="KW-0963">Cytoplasm</keyword>